<comment type="caution">
    <text evidence="1">The sequence shown here is derived from an EMBL/GenBank/DDBJ whole genome shotgun (WGS) entry which is preliminary data.</text>
</comment>
<name>A0A3E0EMF2_9FLAO</name>
<dbReference type="Proteomes" id="UP000257136">
    <property type="component" value="Unassembled WGS sequence"/>
</dbReference>
<evidence type="ECO:0000313" key="1">
    <source>
        <dbReference type="EMBL" id="REG99432.1"/>
    </source>
</evidence>
<accession>A0A3E0EMF2</accession>
<dbReference type="AlphaFoldDB" id="A0A3E0EMF2"/>
<gene>
    <name evidence="1" type="ORF">C8P67_10449</name>
</gene>
<sequence>MIFALSSSPLKSCATTFPDWSRINVAGIDSTLYCIAIGSDQPLRFETCVHVNLSLAIASFHFTGFSSRETPIILRPFE</sequence>
<dbReference type="EMBL" id="QUNI01000004">
    <property type="protein sequence ID" value="REG99432.1"/>
    <property type="molecule type" value="Genomic_DNA"/>
</dbReference>
<reference evidence="1 2" key="1">
    <citation type="submission" date="2018-08" db="EMBL/GenBank/DDBJ databases">
        <title>Genomic Encyclopedia of Archaeal and Bacterial Type Strains, Phase II (KMG-II): from individual species to whole genera.</title>
        <authorList>
            <person name="Goeker M."/>
        </authorList>
    </citation>
    <scope>NUCLEOTIDE SEQUENCE [LARGE SCALE GENOMIC DNA]</scope>
    <source>
        <strain evidence="1 2">DSM 100880</strain>
    </source>
</reference>
<proteinExistence type="predicted"/>
<evidence type="ECO:0000313" key="2">
    <source>
        <dbReference type="Proteomes" id="UP000257136"/>
    </source>
</evidence>
<organism evidence="1 2">
    <name type="scientific">Flavobacterium aquicola</name>
    <dbReference type="NCBI Taxonomy" id="1682742"/>
    <lineage>
        <taxon>Bacteria</taxon>
        <taxon>Pseudomonadati</taxon>
        <taxon>Bacteroidota</taxon>
        <taxon>Flavobacteriia</taxon>
        <taxon>Flavobacteriales</taxon>
        <taxon>Flavobacteriaceae</taxon>
        <taxon>Flavobacterium</taxon>
    </lineage>
</organism>
<keyword evidence="2" id="KW-1185">Reference proteome</keyword>
<protein>
    <submittedName>
        <fullName evidence="1">Uncharacterized protein</fullName>
    </submittedName>
</protein>